<dbReference type="OrthoDB" id="5608185at2"/>
<accession>I1XM95</accession>
<evidence type="ECO:0000313" key="2">
    <source>
        <dbReference type="Proteomes" id="UP000009144"/>
    </source>
</evidence>
<dbReference type="KEGG" id="mej:Q7A_2728"/>
<evidence type="ECO:0000313" key="1">
    <source>
        <dbReference type="EMBL" id="AFI85514.1"/>
    </source>
</evidence>
<sequence>MKQLKRVIFTVFCFSFMTTVQANDFDIVGLKLGMSFEEVEKTLLDYGAKPESIQQQHQFFHYHDGAELHKTETFLHSVTAGKDVMGEKGRDQDSFIVNFSPPPEQSRVVAITRMVTTRNNPTTVGQYMAALNDKYGEPQTIGSRLVWWFPEGKQSCYSATNLVMSPDIDQIMKSIFLSSGNRYFLDRFQNTKLTSIDDCAGYLVYEMGMLQPDAPANRVTATMIDAPTWVKANLKSMEWVEQLQTEATEARLAGSSKPTL</sequence>
<organism evidence="1 2">
    <name type="scientific">Methylophaga nitratireducenticrescens</name>
    <dbReference type="NCBI Taxonomy" id="754476"/>
    <lineage>
        <taxon>Bacteria</taxon>
        <taxon>Pseudomonadati</taxon>
        <taxon>Pseudomonadota</taxon>
        <taxon>Gammaproteobacteria</taxon>
        <taxon>Thiotrichales</taxon>
        <taxon>Piscirickettsiaceae</taxon>
        <taxon>Methylophaga</taxon>
    </lineage>
</organism>
<dbReference type="RefSeq" id="WP_014707875.1">
    <property type="nucleotide sequence ID" value="NC_017857.3"/>
</dbReference>
<dbReference type="PATRIC" id="fig|754476.3.peg.2676"/>
<dbReference type="AlphaFoldDB" id="I1XM95"/>
<dbReference type="EMBL" id="CP003390">
    <property type="protein sequence ID" value="AFI85514.1"/>
    <property type="molecule type" value="Genomic_DNA"/>
</dbReference>
<dbReference type="HOGENOM" id="CLU_1068781_0_0_6"/>
<proteinExistence type="predicted"/>
<reference evidence="1 2" key="2">
    <citation type="journal article" date="2013" name="Int. J. Syst. Evol. Microbiol.">
        <title>Methylophaga nitratireducenticrescens sp. nov. and Methylophaga frappieri sp. nov., isolated from the biofilm of the methanol-fed denitrification system treating the seawater at the Montreal Biodome.</title>
        <authorList>
            <person name="Villeneuve C."/>
            <person name="Martineau C."/>
            <person name="Mauffrey F."/>
            <person name="Villemur R."/>
        </authorList>
    </citation>
    <scope>NUCLEOTIDE SEQUENCE [LARGE SCALE GENOMIC DNA]</scope>
    <source>
        <strain evidence="1 2">JAM1</strain>
    </source>
</reference>
<name>I1XM95_METNJ</name>
<dbReference type="eggNOG" id="ENOG5033444">
    <property type="taxonomic scope" value="Bacteria"/>
</dbReference>
<gene>
    <name evidence="1" type="ordered locus">Q7A_2728</name>
</gene>
<dbReference type="Proteomes" id="UP000009144">
    <property type="component" value="Chromosome"/>
</dbReference>
<reference evidence="1 2" key="1">
    <citation type="journal article" date="2012" name="J. Bacteriol.">
        <title>Complete genome sequences of Methylophaga sp. strain JAM1 and Methylophaga sp. strain JAM7.</title>
        <authorList>
            <person name="Villeneuve C."/>
            <person name="Martineau C."/>
            <person name="Mauffrey F."/>
            <person name="Villemur R."/>
        </authorList>
    </citation>
    <scope>NUCLEOTIDE SEQUENCE [LARGE SCALE GENOMIC DNA]</scope>
    <source>
        <strain evidence="1 2">JAM1</strain>
    </source>
</reference>
<protein>
    <submittedName>
        <fullName evidence="1">Uncharacterized protein</fullName>
    </submittedName>
</protein>
<keyword evidence="2" id="KW-1185">Reference proteome</keyword>
<dbReference type="STRING" id="754476.Q7A_2728"/>